<dbReference type="VEuPathDB" id="FungiDB:H310_04389"/>
<evidence type="ECO:0000313" key="1">
    <source>
        <dbReference type="EMBL" id="ETW03981.1"/>
    </source>
</evidence>
<dbReference type="AlphaFoldDB" id="A0A024UC54"/>
<accession>A0A024UC54</accession>
<dbReference type="PROSITE" id="PS50096">
    <property type="entry name" value="IQ"/>
    <property type="match status" value="2"/>
</dbReference>
<dbReference type="RefSeq" id="XP_008866937.1">
    <property type="nucleotide sequence ID" value="XM_008868715.1"/>
</dbReference>
<dbReference type="EMBL" id="KI913958">
    <property type="protein sequence ID" value="ETW03981.1"/>
    <property type="molecule type" value="Genomic_DNA"/>
</dbReference>
<protein>
    <submittedName>
        <fullName evidence="1">Uncharacterized protein</fullName>
    </submittedName>
</protein>
<name>A0A024UC54_9STRA</name>
<reference evidence="1" key="1">
    <citation type="submission" date="2013-12" db="EMBL/GenBank/DDBJ databases">
        <title>The Genome Sequence of Aphanomyces invadans NJM9701.</title>
        <authorList>
            <consortium name="The Broad Institute Genomics Platform"/>
            <person name="Russ C."/>
            <person name="Tyler B."/>
            <person name="van West P."/>
            <person name="Dieguez-Uribeondo J."/>
            <person name="Young S.K."/>
            <person name="Zeng Q."/>
            <person name="Gargeya S."/>
            <person name="Fitzgerald M."/>
            <person name="Abouelleil A."/>
            <person name="Alvarado L."/>
            <person name="Chapman S.B."/>
            <person name="Gainer-Dewar J."/>
            <person name="Goldberg J."/>
            <person name="Griggs A."/>
            <person name="Gujja S."/>
            <person name="Hansen M."/>
            <person name="Howarth C."/>
            <person name="Imamovic A."/>
            <person name="Ireland A."/>
            <person name="Larimer J."/>
            <person name="McCowan C."/>
            <person name="Murphy C."/>
            <person name="Pearson M."/>
            <person name="Poon T.W."/>
            <person name="Priest M."/>
            <person name="Roberts A."/>
            <person name="Saif S."/>
            <person name="Shea T."/>
            <person name="Sykes S."/>
            <person name="Wortman J."/>
            <person name="Nusbaum C."/>
            <person name="Birren B."/>
        </authorList>
    </citation>
    <scope>NUCLEOTIDE SEQUENCE [LARGE SCALE GENOMIC DNA]</scope>
    <source>
        <strain evidence="1">NJM9701</strain>
    </source>
</reference>
<dbReference type="OrthoDB" id="76689at2759"/>
<dbReference type="GeneID" id="20081439"/>
<organism evidence="1">
    <name type="scientific">Aphanomyces invadans</name>
    <dbReference type="NCBI Taxonomy" id="157072"/>
    <lineage>
        <taxon>Eukaryota</taxon>
        <taxon>Sar</taxon>
        <taxon>Stramenopiles</taxon>
        <taxon>Oomycota</taxon>
        <taxon>Saprolegniomycetes</taxon>
        <taxon>Saprolegniales</taxon>
        <taxon>Verrucalvaceae</taxon>
        <taxon>Aphanomyces</taxon>
    </lineage>
</organism>
<gene>
    <name evidence="1" type="ORF">H310_04389</name>
</gene>
<sequence length="782" mass="89927">MAVQVAEPTAVVFHAREIQSCRRMVSTMRCVIVISEFFHRLRDALTAYLRARHTYVLPVQSPRAYTHWRFRTSMAIRIQTRWRSYTRRQTLQSRLRARRKYTVKAGIPTYEHAATIIQKVERGRQCRRHLEQRRRQVVVKRNVYGKAQWSVFDEIVTPQVRLARLHRQRVEYNLLVHQLEESAATKMAALERHRTLDALLRTTPPDQPIQTNLIDGYPSAYAHDVVERFLDRTMATVMAHVDAAKNELRQAAVNHPLLHHAATLISARFRVVLCRTPFLRLRNATRATEIRFRRSKAASLVRMNRAMHQRAAVRANHAATAIASWWKMLTSIALRTSLRKRRAHVQLQALLAIVVAIVPKAKAAKRRYLVSTVEMRYRALVATRLVAKVFTTWREYSKQLVALKQRQLAAEERGLISYVDKCVRRIQRSVKHFLQFTRPQYTKAVLASLHPIVAHYHDQCHGDLAMLAHSVESDVKAWSCVPLTLWTHMANDYLIPLALPDPPDSWWPAALELLRLDTKTVDRWPWRVCVLSFVDAVSPHYAAMDALAIQLLEIEAKHELVCVARTYLVLLFQTHRASIHHKVATRVERELTRRLEHDQGIRRQLHASPSTTTTAAVECYSRFHSDTGPSPRLCSNCFAMLEYAVYPTCCPCGFTYIRRPTASICVHPGLSGDANIDGPHRFDFGERSDLLLVHAFFHALAPLGHSNRLLHPPQMWRLAVAHALPWIEELSSHDLHTLDAVCALPQKLLDNEMALPVRVHKLLVALIIELDRQWVECTAAAR</sequence>
<proteinExistence type="predicted"/>